<evidence type="ECO:0000259" key="1">
    <source>
        <dbReference type="PROSITE" id="PS51704"/>
    </source>
</evidence>
<evidence type="ECO:0000313" key="3">
    <source>
        <dbReference type="Proteomes" id="UP000663608"/>
    </source>
</evidence>
<dbReference type="InterPro" id="IPR017946">
    <property type="entry name" value="PLC-like_Pdiesterase_TIM-brl"/>
</dbReference>
<sequence length="263" mass="30495">METKIFAHRGARWCRPENTLASFQQALREKADGIELDVHLSKDNELIVIHDETVNRTTNAKGFVHDLTLSQLKTLDAGCNFKLQASSPLLTFIQRFRSLLIKKVYTHEKIPTLGEVLDFLEANNFTGCLNIEVKTDHIHYPDIETILSEEMVQRELSFTYLYSSFNFRSLELLHELEPTVDLAYLTYNNQNEIERGLEADFITALHPKKSYALSKHFESSRKPLRVWTVNAERDIKKLLTKNVAAIITDYPEKARRIRKQCQK</sequence>
<protein>
    <submittedName>
        <fullName evidence="2">Glycerophosphodiester phosphodiesterase</fullName>
    </submittedName>
</protein>
<dbReference type="PANTHER" id="PTHR46211:SF1">
    <property type="entry name" value="GLYCEROPHOSPHODIESTER PHOSPHODIESTERASE, CYTOPLASMIC"/>
    <property type="match status" value="1"/>
</dbReference>
<dbReference type="AlphaFoldDB" id="A0AA45KHZ9"/>
<dbReference type="InterPro" id="IPR030395">
    <property type="entry name" value="GP_PDE_dom"/>
</dbReference>
<evidence type="ECO:0000313" key="2">
    <source>
        <dbReference type="EMBL" id="QSE76923.1"/>
    </source>
</evidence>
<dbReference type="GO" id="GO:0008081">
    <property type="term" value="F:phosphoric diester hydrolase activity"/>
    <property type="evidence" value="ECO:0007669"/>
    <property type="project" value="InterPro"/>
</dbReference>
<dbReference type="CDD" id="cd08563">
    <property type="entry name" value="GDPD_TtGDE_like"/>
    <property type="match status" value="1"/>
</dbReference>
<dbReference type="Pfam" id="PF03009">
    <property type="entry name" value="GDPD"/>
    <property type="match status" value="1"/>
</dbReference>
<dbReference type="Proteomes" id="UP000663608">
    <property type="component" value="Chromosome"/>
</dbReference>
<feature type="domain" description="GP-PDE" evidence="1">
    <location>
        <begin position="3"/>
        <end position="258"/>
    </location>
</feature>
<gene>
    <name evidence="2" type="ORF">JW886_01260</name>
</gene>
<dbReference type="RefSeq" id="WP_200407648.1">
    <property type="nucleotide sequence ID" value="NZ_BNDT01000006.1"/>
</dbReference>
<dbReference type="GO" id="GO:0006629">
    <property type="term" value="P:lipid metabolic process"/>
    <property type="evidence" value="ECO:0007669"/>
    <property type="project" value="InterPro"/>
</dbReference>
<dbReference type="KEGG" id="lti:JW886_01260"/>
<dbReference type="Gene3D" id="3.20.20.190">
    <property type="entry name" value="Phosphatidylinositol (PI) phosphodiesterase"/>
    <property type="match status" value="1"/>
</dbReference>
<dbReference type="SUPFAM" id="SSF51695">
    <property type="entry name" value="PLC-like phosphodiesterases"/>
    <property type="match status" value="1"/>
</dbReference>
<proteinExistence type="predicted"/>
<dbReference type="PANTHER" id="PTHR46211">
    <property type="entry name" value="GLYCEROPHOSPHORYL DIESTER PHOSPHODIESTERASE"/>
    <property type="match status" value="1"/>
</dbReference>
<dbReference type="EMBL" id="CP070872">
    <property type="protein sequence ID" value="QSE76923.1"/>
    <property type="molecule type" value="Genomic_DNA"/>
</dbReference>
<keyword evidence="3" id="KW-1185">Reference proteome</keyword>
<name>A0AA45KHZ9_9LACT</name>
<organism evidence="2 3">
    <name type="scientific">Lactococcus taiwanensis</name>
    <dbReference type="NCBI Taxonomy" id="1151742"/>
    <lineage>
        <taxon>Bacteria</taxon>
        <taxon>Bacillati</taxon>
        <taxon>Bacillota</taxon>
        <taxon>Bacilli</taxon>
        <taxon>Lactobacillales</taxon>
        <taxon>Streptococcaceae</taxon>
        <taxon>Lactococcus</taxon>
    </lineage>
</organism>
<reference evidence="2 3" key="1">
    <citation type="submission" date="2021-02" db="EMBL/GenBank/DDBJ databases">
        <title>Complete genome sequence of Lactococcus lactis strain K_LL004.</title>
        <authorList>
            <person name="Kim H.B."/>
        </authorList>
    </citation>
    <scope>NUCLEOTIDE SEQUENCE [LARGE SCALE GENOMIC DNA]</scope>
    <source>
        <strain evidence="2 3">K_LL004</strain>
    </source>
</reference>
<dbReference type="PROSITE" id="PS51704">
    <property type="entry name" value="GP_PDE"/>
    <property type="match status" value="1"/>
</dbReference>
<accession>A0AA45KHZ9</accession>